<dbReference type="EMBL" id="JANBPK010000012">
    <property type="protein sequence ID" value="KAJ2936879.1"/>
    <property type="molecule type" value="Genomic_DNA"/>
</dbReference>
<dbReference type="OrthoDB" id="3248986at2759"/>
<dbReference type="Pfam" id="PF02992">
    <property type="entry name" value="Transposase_21"/>
    <property type="match status" value="1"/>
</dbReference>
<accession>A0A9W8MQE5</accession>
<feature type="domain" description="DUF4218" evidence="2">
    <location>
        <begin position="896"/>
        <end position="964"/>
    </location>
</feature>
<dbReference type="PANTHER" id="PTHR46579">
    <property type="entry name" value="F5/8 TYPE C DOMAIN-CONTAINING PROTEIN-RELATED"/>
    <property type="match status" value="1"/>
</dbReference>
<feature type="compositionally biased region" description="Low complexity" evidence="1">
    <location>
        <begin position="1284"/>
        <end position="1299"/>
    </location>
</feature>
<evidence type="ECO:0000259" key="2">
    <source>
        <dbReference type="Pfam" id="PF13960"/>
    </source>
</evidence>
<dbReference type="Pfam" id="PF13960">
    <property type="entry name" value="DUF4218"/>
    <property type="match status" value="1"/>
</dbReference>
<evidence type="ECO:0000313" key="4">
    <source>
        <dbReference type="Proteomes" id="UP001140091"/>
    </source>
</evidence>
<feature type="compositionally biased region" description="Low complexity" evidence="1">
    <location>
        <begin position="39"/>
        <end position="50"/>
    </location>
</feature>
<comment type="caution">
    <text evidence="3">The sequence shown here is derived from an EMBL/GenBank/DDBJ whole genome shotgun (WGS) entry which is preliminary data.</text>
</comment>
<feature type="non-terminal residue" evidence="3">
    <location>
        <position position="1365"/>
    </location>
</feature>
<feature type="compositionally biased region" description="Polar residues" evidence="1">
    <location>
        <begin position="1304"/>
        <end position="1327"/>
    </location>
</feature>
<protein>
    <recommendedName>
        <fullName evidence="2">DUF4218 domain-containing protein</fullName>
    </recommendedName>
</protein>
<sequence>MQRNRGVANMHLSRLGIGHVDSAPGTFVGFSEPTFAPPVDASFSSASTSPPNSPSPSPVLPDSDAVQDLVEELHKVRDQIRDAQTVVDEPVFYFANPPSLEKAIHLSNLDAKEIDKICSLDTFAPTNSTILGYQATLARAKAFAALHVTNKHVLISLQASLTMKKVETQEKALRNILVKEYRRQRSTLKEVGFFKTDAFYTSRFRLLPTSVLAIYLLVATVHHLSHVSLDVCSFILRCIRLAFSIVLATSTSIHAPSVSKSMFIDARTVIDILDVEPRSHAYIVCPRCSKIYWVDPKAPPADAPTRCAAKQFGSQCQTPLFKTQNIKDGTAEAPRRQYHHQPLKEYISRLYSRPDLQEYLDRDPTEQNATAGETWDIWDSPGLREFKGKDGKTFVKVKGEGRLIFSLNMDGFNPYGNREAGKTVSVGAIYMVCLNLPPSIRHKMENIYLAGILPGPHTPSDHEINHFLRPLVDDLLDLWDNGIFVSRTAKHPYGRRVRCALGPLICDLPASRQMSGFAHYRTRNFCSECDRTLDQINDLSPTWKPRTWAKHLAAAKRWRDAGSVDERERLVKKDGARWSELLRLPYWDPTKFTLIDSMHAFYLRMFQHHCRSVWGMDVRFDDGPGVTLDCGLNQPSEEEMRIADQILRHGTEKMLSAQPRSVLRELCRQTTTIPFRRNKAQLIEELKAYRIRQKWFTETGVHLGDPADVEKLDNPGNAEGSHLPLLGAESVNSFYLSASKSKLRRLKKPELLILFREKVLPFQSISDQEVEKMTVPMLKDRIEQQRRIDGLTDENDCLIAIPPKKTRVLGKQTLAEIRKDIERLTQPTWVSRAPSRPGEKRYGKFTADQWRAFCMLILPITLTRLWGTKPEGSVERRRLDNFMHLVSAVKLATMHKLTESRIQQYEYHIRCYLETLLELFPGTSITPYQHLSLHFGQQLRLFGPVHAWRCFPFERFNYILQKIPTNEMIGEIEKTMFIKFCCTQNIKVIYHTTQLPQQLHEMIRFYEDNYASDLRGTRLSDAFAEDDRFGVVDEVITYQRADFSVLADDDFSLLKAWMLKHQPEKRSFSREVIRRNEIFRFGQKFTSRDHSMVDSHVIFKEDDNEEWQAGSILGIFSHATIGGKATQTWAVIRPYQELSLEDTEKDPYLMFPVINGALFQNSWANSAVLVEVTDIIAHFASCVLQIDGLAEECRLVLPLNKYTLLSFTIRTSVGASLGANTPTPVPRPYSPSSDTFGSFQTATTTLGSLLYSPSSIVSYGLGGRGSGSGMGESLDTLTTPVQASYSHSPTSMSTSSPSHRGPSNPGSPSKSTLTNAHLLPLSQTYHPQDSDYEHGVVLLSPPSSRSKSPFSVVSNTGSPGFRHPP</sequence>
<evidence type="ECO:0000256" key="1">
    <source>
        <dbReference type="SAM" id="MobiDB-lite"/>
    </source>
</evidence>
<reference evidence="3" key="1">
    <citation type="submission" date="2022-06" db="EMBL/GenBank/DDBJ databases">
        <title>Genome Sequence of Candolleomyces eurysporus.</title>
        <authorList>
            <person name="Buettner E."/>
        </authorList>
    </citation>
    <scope>NUCLEOTIDE SEQUENCE</scope>
    <source>
        <strain evidence="3">VTCC 930004</strain>
    </source>
</reference>
<feature type="region of interest" description="Disordered" evidence="1">
    <location>
        <begin position="1282"/>
        <end position="1365"/>
    </location>
</feature>
<organism evidence="3 4">
    <name type="scientific">Candolleomyces eurysporus</name>
    <dbReference type="NCBI Taxonomy" id="2828524"/>
    <lineage>
        <taxon>Eukaryota</taxon>
        <taxon>Fungi</taxon>
        <taxon>Dikarya</taxon>
        <taxon>Basidiomycota</taxon>
        <taxon>Agaricomycotina</taxon>
        <taxon>Agaricomycetes</taxon>
        <taxon>Agaricomycetidae</taxon>
        <taxon>Agaricales</taxon>
        <taxon>Agaricineae</taxon>
        <taxon>Psathyrellaceae</taxon>
        <taxon>Candolleomyces</taxon>
    </lineage>
</organism>
<feature type="compositionally biased region" description="Low complexity" evidence="1">
    <location>
        <begin position="1336"/>
        <end position="1354"/>
    </location>
</feature>
<dbReference type="InterPro" id="IPR004242">
    <property type="entry name" value="Transposase_21"/>
</dbReference>
<evidence type="ECO:0000313" key="3">
    <source>
        <dbReference type="EMBL" id="KAJ2936879.1"/>
    </source>
</evidence>
<gene>
    <name evidence="3" type="ORF">H1R20_g214</name>
</gene>
<dbReference type="Proteomes" id="UP001140091">
    <property type="component" value="Unassembled WGS sequence"/>
</dbReference>
<name>A0A9W8MQE5_9AGAR</name>
<feature type="region of interest" description="Disordered" evidence="1">
    <location>
        <begin position="39"/>
        <end position="63"/>
    </location>
</feature>
<dbReference type="InterPro" id="IPR025452">
    <property type="entry name" value="DUF4218"/>
</dbReference>
<proteinExistence type="predicted"/>
<dbReference type="PANTHER" id="PTHR46579:SF2">
    <property type="entry name" value="C2H2-TYPE DOMAIN-CONTAINING PROTEIN"/>
    <property type="match status" value="1"/>
</dbReference>
<keyword evidence="4" id="KW-1185">Reference proteome</keyword>